<proteinExistence type="predicted"/>
<reference evidence="2 3" key="1">
    <citation type="journal article" date="2014" name="Int. J. Syst. Evol. Microbiol.">
        <title>Celeribacter indicus sp. nov., a polycyclic aromatic hydrocarbon-degrading bacterium from deep-sea sediment and reclassification of Huaishuia halophila as Celeribacter halophilus comb. nov.</title>
        <authorList>
            <person name="Lai Q."/>
            <person name="Cao J."/>
            <person name="Yuan J."/>
            <person name="Li F."/>
            <person name="Shao Z."/>
        </authorList>
    </citation>
    <scope>NUCLEOTIDE SEQUENCE [LARGE SCALE GENOMIC DNA]</scope>
    <source>
        <strain evidence="2">P73</strain>
    </source>
</reference>
<name>A0A0B5DXH8_9RHOB</name>
<feature type="domain" description="N-acetyltransferase" evidence="1">
    <location>
        <begin position="12"/>
        <end position="171"/>
    </location>
</feature>
<accession>A0A0B5DXH8</accession>
<evidence type="ECO:0000259" key="1">
    <source>
        <dbReference type="PROSITE" id="PS51186"/>
    </source>
</evidence>
<dbReference type="HOGENOM" id="CLU_013985_3_1_5"/>
<dbReference type="Pfam" id="PF13302">
    <property type="entry name" value="Acetyltransf_3"/>
    <property type="match status" value="1"/>
</dbReference>
<dbReference type="PANTHER" id="PTHR43792">
    <property type="entry name" value="GNAT FAMILY, PUTATIVE (AFU_ORTHOLOGUE AFUA_3G00765)-RELATED-RELATED"/>
    <property type="match status" value="1"/>
</dbReference>
<keyword evidence="3" id="KW-1185">Reference proteome</keyword>
<evidence type="ECO:0000313" key="2">
    <source>
        <dbReference type="EMBL" id="AJE45461.1"/>
    </source>
</evidence>
<dbReference type="Gene3D" id="3.40.630.30">
    <property type="match status" value="1"/>
</dbReference>
<organism evidence="2 3">
    <name type="scientific">Celeribacter indicus</name>
    <dbReference type="NCBI Taxonomy" id="1208324"/>
    <lineage>
        <taxon>Bacteria</taxon>
        <taxon>Pseudomonadati</taxon>
        <taxon>Pseudomonadota</taxon>
        <taxon>Alphaproteobacteria</taxon>
        <taxon>Rhodobacterales</taxon>
        <taxon>Roseobacteraceae</taxon>
        <taxon>Celeribacter</taxon>
    </lineage>
</organism>
<dbReference type="OrthoDB" id="6293260at2"/>
<sequence length="183" mass="20233">MSDAPVIETQRLRLRAHRIEDFGPYADVFASERSQHMNGPLTRRQAWFAFCSDIAQWHLFGHGAWGVEERGTGAFVGQVVLGRLPHFPELELGWFLVEGFEGRGYAQEAAQAARDYAYGEMGRDTLVSYIAPRNARSIALAERLGATPDPEAARPEGENADHCVVYRHPSPDALGDGGMEAYA</sequence>
<protein>
    <submittedName>
        <fullName evidence="2">Acetyltransferase, GNAT family protein</fullName>
    </submittedName>
</protein>
<dbReference type="Proteomes" id="UP000031521">
    <property type="component" value="Chromosome"/>
</dbReference>
<dbReference type="AlphaFoldDB" id="A0A0B5DXH8"/>
<dbReference type="InterPro" id="IPR016181">
    <property type="entry name" value="Acyl_CoA_acyltransferase"/>
</dbReference>
<evidence type="ECO:0000313" key="3">
    <source>
        <dbReference type="Proteomes" id="UP000031521"/>
    </source>
</evidence>
<dbReference type="PANTHER" id="PTHR43792:SF1">
    <property type="entry name" value="N-ACETYLTRANSFERASE DOMAIN-CONTAINING PROTEIN"/>
    <property type="match status" value="1"/>
</dbReference>
<dbReference type="InterPro" id="IPR000182">
    <property type="entry name" value="GNAT_dom"/>
</dbReference>
<dbReference type="PROSITE" id="PS51186">
    <property type="entry name" value="GNAT"/>
    <property type="match status" value="1"/>
</dbReference>
<dbReference type="RefSeq" id="WP_043868529.1">
    <property type="nucleotide sequence ID" value="NZ_CP004393.1"/>
</dbReference>
<dbReference type="GO" id="GO:0016747">
    <property type="term" value="F:acyltransferase activity, transferring groups other than amino-acyl groups"/>
    <property type="evidence" value="ECO:0007669"/>
    <property type="project" value="InterPro"/>
</dbReference>
<gene>
    <name evidence="2" type="ORF">P73_0746</name>
</gene>
<dbReference type="EMBL" id="CP004393">
    <property type="protein sequence ID" value="AJE45461.1"/>
    <property type="molecule type" value="Genomic_DNA"/>
</dbReference>
<dbReference type="STRING" id="1208324.P73_0746"/>
<dbReference type="InterPro" id="IPR051531">
    <property type="entry name" value="N-acetyltransferase"/>
</dbReference>
<dbReference type="SUPFAM" id="SSF55729">
    <property type="entry name" value="Acyl-CoA N-acyltransferases (Nat)"/>
    <property type="match status" value="1"/>
</dbReference>
<dbReference type="KEGG" id="cid:P73_0746"/>
<keyword evidence="2" id="KW-0808">Transferase</keyword>